<evidence type="ECO:0000313" key="2">
    <source>
        <dbReference type="EMBL" id="MBA0087365.1"/>
    </source>
</evidence>
<keyword evidence="1" id="KW-0472">Membrane</keyword>
<feature type="transmembrane region" description="Helical" evidence="1">
    <location>
        <begin position="154"/>
        <end position="174"/>
    </location>
</feature>
<gene>
    <name evidence="2" type="ORF">HRJ53_20465</name>
</gene>
<keyword evidence="3" id="KW-1185">Reference proteome</keyword>
<name>A0A7V8NTS1_9BACT</name>
<dbReference type="Proteomes" id="UP000567293">
    <property type="component" value="Unassembled WGS sequence"/>
</dbReference>
<dbReference type="AlphaFoldDB" id="A0A7V8NTS1"/>
<reference evidence="2" key="1">
    <citation type="submission" date="2020-06" db="EMBL/GenBank/DDBJ databases">
        <title>Legume-microbial interactions unlock mineral nutrients during tropical forest succession.</title>
        <authorList>
            <person name="Epihov D.Z."/>
        </authorList>
    </citation>
    <scope>NUCLEOTIDE SEQUENCE [LARGE SCALE GENOMIC DNA]</scope>
    <source>
        <strain evidence="2">Pan2503</strain>
    </source>
</reference>
<comment type="caution">
    <text evidence="2">The sequence shown here is derived from an EMBL/GenBank/DDBJ whole genome shotgun (WGS) entry which is preliminary data.</text>
</comment>
<dbReference type="InterPro" id="IPR025570">
    <property type="entry name" value="DUF4337"/>
</dbReference>
<keyword evidence="1" id="KW-0812">Transmembrane</keyword>
<dbReference type="EMBL" id="JACDQQ010001970">
    <property type="protein sequence ID" value="MBA0087365.1"/>
    <property type="molecule type" value="Genomic_DNA"/>
</dbReference>
<evidence type="ECO:0000256" key="1">
    <source>
        <dbReference type="SAM" id="Phobius"/>
    </source>
</evidence>
<organism evidence="2 3">
    <name type="scientific">Candidatus Acidiferrum panamense</name>
    <dbReference type="NCBI Taxonomy" id="2741543"/>
    <lineage>
        <taxon>Bacteria</taxon>
        <taxon>Pseudomonadati</taxon>
        <taxon>Acidobacteriota</taxon>
        <taxon>Terriglobia</taxon>
        <taxon>Candidatus Acidiferrales</taxon>
        <taxon>Candidatus Acidiferrum</taxon>
    </lineage>
</organism>
<keyword evidence="1" id="KW-1133">Transmembrane helix</keyword>
<sequence length="175" mass="19118">MPELEIHHESAHAIDATGQSVGVLAAVLAVLLAIVTIASHRTHTAAIIHKANANDAWSYYQSTRVKYHNLELGENLLAVMGTQNQASDKMLADYAVQKSKYEKQQKEISEQARRAGDEAERDERRALHYDLGEGFLEIALVLSSLFFISRKKMFPVMGGLSGIAGVAIAATALMI</sequence>
<protein>
    <submittedName>
        <fullName evidence="2">DUF4337 domain-containing protein</fullName>
    </submittedName>
</protein>
<dbReference type="Pfam" id="PF14235">
    <property type="entry name" value="DUF4337"/>
    <property type="match status" value="1"/>
</dbReference>
<evidence type="ECO:0000313" key="3">
    <source>
        <dbReference type="Proteomes" id="UP000567293"/>
    </source>
</evidence>
<accession>A0A7V8NTS1</accession>
<proteinExistence type="predicted"/>
<feature type="transmembrane region" description="Helical" evidence="1">
    <location>
        <begin position="20"/>
        <end position="40"/>
    </location>
</feature>